<dbReference type="PROSITE" id="PS50055">
    <property type="entry name" value="TYR_PHOSPHATASE_PTP"/>
    <property type="match status" value="1"/>
</dbReference>
<dbReference type="SMART" id="SM00194">
    <property type="entry name" value="PTPc"/>
    <property type="match status" value="1"/>
</dbReference>
<organism evidence="3 4">
    <name type="scientific">Cryptococcus depauperatus CBS 7841</name>
    <dbReference type="NCBI Taxonomy" id="1295531"/>
    <lineage>
        <taxon>Eukaryota</taxon>
        <taxon>Fungi</taxon>
        <taxon>Dikarya</taxon>
        <taxon>Basidiomycota</taxon>
        <taxon>Agaricomycotina</taxon>
        <taxon>Tremellomycetes</taxon>
        <taxon>Tremellales</taxon>
        <taxon>Cryptococcaceae</taxon>
        <taxon>Cryptococcus</taxon>
    </lineage>
</organism>
<dbReference type="Gene3D" id="3.90.190.10">
    <property type="entry name" value="Protein tyrosine phosphatase superfamily"/>
    <property type="match status" value="1"/>
</dbReference>
<evidence type="ECO:0000313" key="3">
    <source>
        <dbReference type="EMBL" id="WVN89071.1"/>
    </source>
</evidence>
<dbReference type="KEGG" id="cdep:91088497"/>
<dbReference type="SUPFAM" id="SSF52799">
    <property type="entry name" value="(Phosphotyrosine protein) phosphatases II"/>
    <property type="match status" value="1"/>
</dbReference>
<dbReference type="Pfam" id="PF00102">
    <property type="entry name" value="Y_phosphatase"/>
    <property type="match status" value="1"/>
</dbReference>
<evidence type="ECO:0000256" key="1">
    <source>
        <dbReference type="ARBA" id="ARBA00009649"/>
    </source>
</evidence>
<dbReference type="RefSeq" id="XP_066069771.1">
    <property type="nucleotide sequence ID" value="XM_066213674.1"/>
</dbReference>
<reference evidence="3" key="3">
    <citation type="submission" date="2024-01" db="EMBL/GenBank/DDBJ databases">
        <authorList>
            <person name="Coelho M.A."/>
            <person name="David-Palma M."/>
            <person name="Shea T."/>
            <person name="Sun S."/>
            <person name="Cuomo C.A."/>
            <person name="Heitman J."/>
        </authorList>
    </citation>
    <scope>NUCLEOTIDE SEQUENCE</scope>
    <source>
        <strain evidence="3">CBS 7841</strain>
    </source>
</reference>
<dbReference type="InterPro" id="IPR000242">
    <property type="entry name" value="PTP_cat"/>
</dbReference>
<gene>
    <name evidence="3" type="ORF">L203_104287</name>
</gene>
<name>A0AAJ8M2Z3_9TREE</name>
<feature type="domain" description="Tyrosine-protein phosphatase" evidence="2">
    <location>
        <begin position="16"/>
        <end position="214"/>
    </location>
</feature>
<keyword evidence="4" id="KW-1185">Reference proteome</keyword>
<dbReference type="AlphaFoldDB" id="A0AAJ8M2Z3"/>
<accession>A0AAJ8M2Z3</accession>
<comment type="similarity">
    <text evidence="1">Belongs to the protein-tyrosine phosphatase family. Non-receptor class subfamily.</text>
</comment>
<reference evidence="3" key="1">
    <citation type="submission" date="2016-06" db="EMBL/GenBank/DDBJ databases">
        <authorList>
            <person name="Cuomo C."/>
            <person name="Litvintseva A."/>
            <person name="Heitman J."/>
            <person name="Chen Y."/>
            <person name="Sun S."/>
            <person name="Springer D."/>
            <person name="Dromer F."/>
            <person name="Young S."/>
            <person name="Zeng Q."/>
            <person name="Chapman S."/>
            <person name="Gujja S."/>
            <person name="Saif S."/>
            <person name="Birren B."/>
        </authorList>
    </citation>
    <scope>NUCLEOTIDE SEQUENCE</scope>
    <source>
        <strain evidence="3">CBS 7841</strain>
    </source>
</reference>
<dbReference type="EMBL" id="CP143788">
    <property type="protein sequence ID" value="WVN89071.1"/>
    <property type="molecule type" value="Genomic_DNA"/>
</dbReference>
<dbReference type="PRINTS" id="PR00700">
    <property type="entry name" value="PRTYPHPHTASE"/>
</dbReference>
<evidence type="ECO:0000259" key="2">
    <source>
        <dbReference type="PROSITE" id="PS50055"/>
    </source>
</evidence>
<dbReference type="GeneID" id="91088497"/>
<dbReference type="Proteomes" id="UP000094043">
    <property type="component" value="Chromosome 5"/>
</dbReference>
<proteinExistence type="inferred from homology"/>
<dbReference type="InterPro" id="IPR029021">
    <property type="entry name" value="Prot-tyrosine_phosphatase-like"/>
</dbReference>
<dbReference type="PANTHER" id="PTHR19134">
    <property type="entry name" value="RECEPTOR-TYPE TYROSINE-PROTEIN PHOSPHATASE"/>
    <property type="match status" value="1"/>
</dbReference>
<dbReference type="GO" id="GO:0004725">
    <property type="term" value="F:protein tyrosine phosphatase activity"/>
    <property type="evidence" value="ECO:0007669"/>
    <property type="project" value="InterPro"/>
</dbReference>
<protein>
    <submittedName>
        <fullName evidence="3">Receptor-type tyrosine-protein phosphatase beta</fullName>
    </submittedName>
</protein>
<dbReference type="PANTHER" id="PTHR19134:SF449">
    <property type="entry name" value="TYROSINE-PROTEIN PHOSPHATASE 1"/>
    <property type="match status" value="1"/>
</dbReference>
<reference evidence="3" key="2">
    <citation type="journal article" date="2022" name="Elife">
        <title>Obligate sexual reproduction of a homothallic fungus closely related to the Cryptococcus pathogenic species complex.</title>
        <authorList>
            <person name="Passer A.R."/>
            <person name="Clancey S.A."/>
            <person name="Shea T."/>
            <person name="David-Palma M."/>
            <person name="Averette A.F."/>
            <person name="Boekhout T."/>
            <person name="Porcel B.M."/>
            <person name="Nowrousian M."/>
            <person name="Cuomo C.A."/>
            <person name="Sun S."/>
            <person name="Heitman J."/>
            <person name="Coelho M.A."/>
        </authorList>
    </citation>
    <scope>NUCLEOTIDE SEQUENCE</scope>
    <source>
        <strain evidence="3">CBS 7841</strain>
    </source>
</reference>
<dbReference type="InterPro" id="IPR050348">
    <property type="entry name" value="Protein-Tyr_Phosphatase"/>
</dbReference>
<sequence length="250" mass="28369">MMKIPNSSHIEYVYRVLAEREALRRRSASLPKSHPEQQFYAVDNSCQHRKDNRYANILAYDRTAVKVKGKYLNANVVEDGKGGMWIAAQAPLPQTFDTFFKAIYTGAATGRKPRDVLLVQLTGFEERGIVKADPYMSHKMKDLGLHISPSKRLEELSSVMTEITLEGDRQVAVHHYHFDAWPDHGVPKGSAVRALKALVEEIEDKRKTLGCEFGWHWTDHDVYRPFFSPQPWRTSSTISGGTPSSRLAGR</sequence>
<keyword evidence="3" id="KW-0675">Receptor</keyword>
<evidence type="ECO:0000313" key="4">
    <source>
        <dbReference type="Proteomes" id="UP000094043"/>
    </source>
</evidence>